<evidence type="ECO:0000313" key="2">
    <source>
        <dbReference type="EMBL" id="KAL0307366.1"/>
    </source>
</evidence>
<reference evidence="2" key="1">
    <citation type="submission" date="2020-06" db="EMBL/GenBank/DDBJ databases">
        <authorList>
            <person name="Li T."/>
            <person name="Hu X."/>
            <person name="Zhang T."/>
            <person name="Song X."/>
            <person name="Zhang H."/>
            <person name="Dai N."/>
            <person name="Sheng W."/>
            <person name="Hou X."/>
            <person name="Wei L."/>
        </authorList>
    </citation>
    <scope>NUCLEOTIDE SEQUENCE</scope>
    <source>
        <strain evidence="2">G01</strain>
        <tissue evidence="2">Leaf</tissue>
    </source>
</reference>
<proteinExistence type="predicted"/>
<name>A0AAW2KKK4_9LAMI</name>
<organism evidence="2">
    <name type="scientific">Sesamum angustifolium</name>
    <dbReference type="NCBI Taxonomy" id="2727405"/>
    <lineage>
        <taxon>Eukaryota</taxon>
        <taxon>Viridiplantae</taxon>
        <taxon>Streptophyta</taxon>
        <taxon>Embryophyta</taxon>
        <taxon>Tracheophyta</taxon>
        <taxon>Spermatophyta</taxon>
        <taxon>Magnoliopsida</taxon>
        <taxon>eudicotyledons</taxon>
        <taxon>Gunneridae</taxon>
        <taxon>Pentapetalae</taxon>
        <taxon>asterids</taxon>
        <taxon>lamiids</taxon>
        <taxon>Lamiales</taxon>
        <taxon>Pedaliaceae</taxon>
        <taxon>Sesamum</taxon>
    </lineage>
</organism>
<comment type="caution">
    <text evidence="2">The sequence shown here is derived from an EMBL/GenBank/DDBJ whole genome shotgun (WGS) entry which is preliminary data.</text>
</comment>
<sequence length="73" mass="7622">MADIMTKLSSAIGGLMIAYAMFQNYFPCELCGPINATPRNSSVFSTHTSRSPSTSTMAMVSSAAKPTPPSSAT</sequence>
<gene>
    <name evidence="2" type="ORF">Sangu_3034900</name>
</gene>
<dbReference type="EMBL" id="JACGWK010000117">
    <property type="protein sequence ID" value="KAL0307366.1"/>
    <property type="molecule type" value="Genomic_DNA"/>
</dbReference>
<feature type="compositionally biased region" description="Low complexity" evidence="1">
    <location>
        <begin position="45"/>
        <end position="65"/>
    </location>
</feature>
<evidence type="ECO:0000256" key="1">
    <source>
        <dbReference type="SAM" id="MobiDB-lite"/>
    </source>
</evidence>
<reference evidence="2" key="2">
    <citation type="journal article" date="2024" name="Plant">
        <title>Genomic evolution and insights into agronomic trait innovations of Sesamum species.</title>
        <authorList>
            <person name="Miao H."/>
            <person name="Wang L."/>
            <person name="Qu L."/>
            <person name="Liu H."/>
            <person name="Sun Y."/>
            <person name="Le M."/>
            <person name="Wang Q."/>
            <person name="Wei S."/>
            <person name="Zheng Y."/>
            <person name="Lin W."/>
            <person name="Duan Y."/>
            <person name="Cao H."/>
            <person name="Xiong S."/>
            <person name="Wang X."/>
            <person name="Wei L."/>
            <person name="Li C."/>
            <person name="Ma Q."/>
            <person name="Ju M."/>
            <person name="Zhao R."/>
            <person name="Li G."/>
            <person name="Mu C."/>
            <person name="Tian Q."/>
            <person name="Mei H."/>
            <person name="Zhang T."/>
            <person name="Gao T."/>
            <person name="Zhang H."/>
        </authorList>
    </citation>
    <scope>NUCLEOTIDE SEQUENCE</scope>
    <source>
        <strain evidence="2">G01</strain>
    </source>
</reference>
<protein>
    <submittedName>
        <fullName evidence="2">Uncharacterized protein</fullName>
    </submittedName>
</protein>
<dbReference type="AlphaFoldDB" id="A0AAW2KKK4"/>
<feature type="region of interest" description="Disordered" evidence="1">
    <location>
        <begin position="41"/>
        <end position="73"/>
    </location>
</feature>
<accession>A0AAW2KKK4</accession>